<proteinExistence type="predicted"/>
<dbReference type="Proteomes" id="UP000034841">
    <property type="component" value="Unassembled WGS sequence"/>
</dbReference>
<sequence>MPTIHVSHTAPVNPPGVSPVLSREQIWKAMSIKVTSPSLFVPAITKCVVHSSEPGLVRRTVTLKTDHGESEIDEDCRLFEPTKIVFSRPDGSSVINLLSPGSDGQLYMVYIFELLETATEGTAEFETKRAMHQKLAQLAVEKSVQGARDLVIKGNLDSAFS</sequence>
<keyword evidence="2" id="KW-1185">Reference proteome</keyword>
<dbReference type="InterPro" id="IPR023393">
    <property type="entry name" value="START-like_dom_sf"/>
</dbReference>
<dbReference type="EMBL" id="LBBL01000015">
    <property type="protein sequence ID" value="KKF97164.1"/>
    <property type="molecule type" value="Genomic_DNA"/>
</dbReference>
<accession>A0A0F8DMV6</accession>
<dbReference type="OrthoDB" id="2320332at2759"/>
<reference evidence="1 2" key="1">
    <citation type="submission" date="2015-04" db="EMBL/GenBank/DDBJ databases">
        <title>Genome sequence of Ceratocystis platani, a major pathogen of plane trees.</title>
        <authorList>
            <person name="Belbahri L."/>
        </authorList>
    </citation>
    <scope>NUCLEOTIDE SEQUENCE [LARGE SCALE GENOMIC DNA]</scope>
    <source>
        <strain evidence="1 2">CFO</strain>
    </source>
</reference>
<evidence type="ECO:0008006" key="3">
    <source>
        <dbReference type="Google" id="ProtNLM"/>
    </source>
</evidence>
<gene>
    <name evidence="1" type="ORF">CFO_g495</name>
</gene>
<dbReference type="InterPro" id="IPR015075">
    <property type="entry name" value="AtaL"/>
</dbReference>
<organism evidence="1 2">
    <name type="scientific">Ceratocystis fimbriata f. sp. platani</name>
    <dbReference type="NCBI Taxonomy" id="88771"/>
    <lineage>
        <taxon>Eukaryota</taxon>
        <taxon>Fungi</taxon>
        <taxon>Dikarya</taxon>
        <taxon>Ascomycota</taxon>
        <taxon>Pezizomycotina</taxon>
        <taxon>Sordariomycetes</taxon>
        <taxon>Hypocreomycetidae</taxon>
        <taxon>Microascales</taxon>
        <taxon>Ceratocystidaceae</taxon>
        <taxon>Ceratocystis</taxon>
    </lineage>
</organism>
<dbReference type="Pfam" id="PF08982">
    <property type="entry name" value="AtaL"/>
    <property type="match status" value="1"/>
</dbReference>
<dbReference type="SUPFAM" id="SSF55961">
    <property type="entry name" value="Bet v1-like"/>
    <property type="match status" value="1"/>
</dbReference>
<name>A0A0F8DMV6_CERFI</name>
<dbReference type="Gene3D" id="3.30.530.20">
    <property type="match status" value="1"/>
</dbReference>
<protein>
    <recommendedName>
        <fullName evidence="3">DUF1857-domain-containing protein</fullName>
    </recommendedName>
</protein>
<evidence type="ECO:0000313" key="2">
    <source>
        <dbReference type="Proteomes" id="UP000034841"/>
    </source>
</evidence>
<comment type="caution">
    <text evidence="1">The sequence shown here is derived from an EMBL/GenBank/DDBJ whole genome shotgun (WGS) entry which is preliminary data.</text>
</comment>
<evidence type="ECO:0000313" key="1">
    <source>
        <dbReference type="EMBL" id="KKF97164.1"/>
    </source>
</evidence>
<dbReference type="AlphaFoldDB" id="A0A0F8DMV6"/>